<feature type="repeat" description="WD" evidence="3">
    <location>
        <begin position="157"/>
        <end position="198"/>
    </location>
</feature>
<dbReference type="Pfam" id="PF00400">
    <property type="entry name" value="WD40"/>
    <property type="match status" value="2"/>
</dbReference>
<accession>A0A2V2W6P8</accession>
<dbReference type="VEuPathDB" id="TriTrypDB:TcCLB.509487.20"/>
<keyword evidence="4" id="KW-0175">Coiled coil</keyword>
<feature type="region of interest" description="Disordered" evidence="5">
    <location>
        <begin position="358"/>
        <end position="383"/>
    </location>
</feature>
<evidence type="ECO:0000256" key="5">
    <source>
        <dbReference type="SAM" id="MobiDB-lite"/>
    </source>
</evidence>
<dbReference type="InterPro" id="IPR045227">
    <property type="entry name" value="WDR18/Ipi3/RID3"/>
</dbReference>
<dbReference type="GO" id="GO:0006364">
    <property type="term" value="P:rRNA processing"/>
    <property type="evidence" value="ECO:0007669"/>
    <property type="project" value="TreeGrafter"/>
</dbReference>
<feature type="coiled-coil region" evidence="4">
    <location>
        <begin position="394"/>
        <end position="425"/>
    </location>
</feature>
<dbReference type="VEuPathDB" id="TriTrypDB:TcCLB.511417.60"/>
<keyword evidence="2" id="KW-0677">Repeat</keyword>
<comment type="caution">
    <text evidence="6">The sequence shown here is derived from an EMBL/GenBank/DDBJ whole genome shotgun (WGS) entry which is preliminary data.</text>
</comment>
<dbReference type="GO" id="GO:0005656">
    <property type="term" value="C:nuclear pre-replicative complex"/>
    <property type="evidence" value="ECO:0007669"/>
    <property type="project" value="TreeGrafter"/>
</dbReference>
<organism evidence="6 7">
    <name type="scientific">Trypanosoma cruzi</name>
    <dbReference type="NCBI Taxonomy" id="5693"/>
    <lineage>
        <taxon>Eukaryota</taxon>
        <taxon>Discoba</taxon>
        <taxon>Euglenozoa</taxon>
        <taxon>Kinetoplastea</taxon>
        <taxon>Metakinetoplastina</taxon>
        <taxon>Trypanosomatida</taxon>
        <taxon>Trypanosomatidae</taxon>
        <taxon>Trypanosoma</taxon>
        <taxon>Schizotrypanum</taxon>
    </lineage>
</organism>
<dbReference type="OrthoDB" id="756370at2759"/>
<dbReference type="VEuPathDB" id="TriTrypDB:Tc_MARK_5952"/>
<dbReference type="AlphaFoldDB" id="A0A2V2W6P8"/>
<keyword evidence="1 3" id="KW-0853">WD repeat</keyword>
<proteinExistence type="predicted"/>
<dbReference type="VEuPathDB" id="TriTrypDB:TCSYLVIO_007231"/>
<dbReference type="OMA" id="AVTCCTF"/>
<evidence type="ECO:0000313" key="7">
    <source>
        <dbReference type="Proteomes" id="UP000246078"/>
    </source>
</evidence>
<protein>
    <submittedName>
        <fullName evidence="6">Uncharacterized protein</fullName>
    </submittedName>
</protein>
<dbReference type="SMR" id="A0A2V2W6P8"/>
<dbReference type="VEuPathDB" id="TriTrypDB:C4B63_194g19"/>
<dbReference type="Proteomes" id="UP000246078">
    <property type="component" value="Unassembled WGS sequence"/>
</dbReference>
<name>A0A2V2W6P8_TRYCR</name>
<evidence type="ECO:0000256" key="3">
    <source>
        <dbReference type="PROSITE-ProRule" id="PRU00221"/>
    </source>
</evidence>
<reference evidence="6 7" key="1">
    <citation type="journal article" date="2018" name="Microb. Genom.">
        <title>Expanding an expanded genome: long-read sequencing of Trypanosoma cruzi.</title>
        <authorList>
            <person name="Berna L."/>
            <person name="Rodriguez M."/>
            <person name="Chiribao M.L."/>
            <person name="Parodi-Talice A."/>
            <person name="Pita S."/>
            <person name="Rijo G."/>
            <person name="Alvarez-Valin F."/>
            <person name="Robello C."/>
        </authorList>
    </citation>
    <scope>NUCLEOTIDE SEQUENCE [LARGE SCALE GENOMIC DNA]</scope>
    <source>
        <strain evidence="6 7">TCC</strain>
    </source>
</reference>
<evidence type="ECO:0000256" key="4">
    <source>
        <dbReference type="SAM" id="Coils"/>
    </source>
</evidence>
<dbReference type="GO" id="GO:0006261">
    <property type="term" value="P:DNA-templated DNA replication"/>
    <property type="evidence" value="ECO:0007669"/>
    <property type="project" value="TreeGrafter"/>
</dbReference>
<dbReference type="PANTHER" id="PTHR18763">
    <property type="entry name" value="WD-REPEAT PROTEIN 18"/>
    <property type="match status" value="1"/>
</dbReference>
<dbReference type="EMBL" id="PRFC01000169">
    <property type="protein sequence ID" value="PWV03807.1"/>
    <property type="molecule type" value="Genomic_DNA"/>
</dbReference>
<dbReference type="PANTHER" id="PTHR18763:SF0">
    <property type="entry name" value="WD REPEAT-CONTAINING PROTEIN 18"/>
    <property type="match status" value="1"/>
</dbReference>
<sequence length="443" mass="48623">MLFVASEGKSRLIDLETKAVQRTCATTHIERRGLTYCASLKTVIAHQSRGCTSFFSPHTQQPVQRSFTMEPIMCSACTADGVFLIGGTAEGNIYVWNTLTGQLYHLVRAHRRCVTEITISSDQSLLVTASEDSVCKTWSLVSLVARGSKTVAPCSFFHGHTLAVNTCSFMESGFMVVTGSADRTCRIFNALTGQQQLVITLDDAPTTVRPSPGDEMLLIGSAKGSLFFVDFYGNASEQNLPISLHGRNESVIERKSFGDGHSGAILFIWFDPARLGYAIVGSENGALLWWSISTQAVHSEAFPRFPGGVLSMCYVPRDSLTAVLWPCVGLMKHPLDPSTTDYIISSLPYEGAAAEKKPVAAGPRRRCRESDGGGDFGDRDTKLRAEDKNDSDCCVSAIRRQREKNDELESLRDQLKVKLQMLTLLRGNGRGRGRSKIEHNSFF</sequence>
<dbReference type="VEuPathDB" id="TriTrypDB:C3747_169g56"/>
<dbReference type="InterPro" id="IPR015943">
    <property type="entry name" value="WD40/YVTN_repeat-like_dom_sf"/>
</dbReference>
<dbReference type="PROSITE" id="PS50294">
    <property type="entry name" value="WD_REPEATS_REGION"/>
    <property type="match status" value="1"/>
</dbReference>
<dbReference type="InterPro" id="IPR036322">
    <property type="entry name" value="WD40_repeat_dom_sf"/>
</dbReference>
<evidence type="ECO:0000256" key="1">
    <source>
        <dbReference type="ARBA" id="ARBA00022574"/>
    </source>
</evidence>
<feature type="compositionally biased region" description="Basic and acidic residues" evidence="5">
    <location>
        <begin position="368"/>
        <end position="383"/>
    </location>
</feature>
<dbReference type="VEuPathDB" id="TriTrypDB:BCY84_01581"/>
<dbReference type="Gene3D" id="2.130.10.10">
    <property type="entry name" value="YVTN repeat-like/Quinoprotein amine dehydrogenase"/>
    <property type="match status" value="2"/>
</dbReference>
<dbReference type="PROSITE" id="PS50082">
    <property type="entry name" value="WD_REPEATS_2"/>
    <property type="match status" value="2"/>
</dbReference>
<dbReference type="InterPro" id="IPR001680">
    <property type="entry name" value="WD40_rpt"/>
</dbReference>
<feature type="repeat" description="WD" evidence="3">
    <location>
        <begin position="107"/>
        <end position="140"/>
    </location>
</feature>
<dbReference type="VEuPathDB" id="TriTrypDB:TCDM_01076"/>
<evidence type="ECO:0000313" key="6">
    <source>
        <dbReference type="EMBL" id="PWV03807.1"/>
    </source>
</evidence>
<dbReference type="SUPFAM" id="SSF50978">
    <property type="entry name" value="WD40 repeat-like"/>
    <property type="match status" value="1"/>
</dbReference>
<dbReference type="VEuPathDB" id="TriTrypDB:ECC02_005637"/>
<gene>
    <name evidence="6" type="ORF">C3747_169g56</name>
</gene>
<dbReference type="VEuPathDB" id="TriTrypDB:TcBrA4_0036540"/>
<dbReference type="GO" id="GO:0120330">
    <property type="term" value="C:rixosome complex"/>
    <property type="evidence" value="ECO:0007669"/>
    <property type="project" value="TreeGrafter"/>
</dbReference>
<dbReference type="VEuPathDB" id="TriTrypDB:TcYC6_0017320"/>
<dbReference type="VEuPathDB" id="TriTrypDB:TcCL_ESM04085"/>
<evidence type="ECO:0000256" key="2">
    <source>
        <dbReference type="ARBA" id="ARBA00022737"/>
    </source>
</evidence>
<dbReference type="SMART" id="SM00320">
    <property type="entry name" value="WD40"/>
    <property type="match status" value="5"/>
</dbReference>
<dbReference type="VEuPathDB" id="TriTrypDB:TcG_07006"/>